<reference evidence="3" key="1">
    <citation type="submission" date="2013-01" db="EMBL/GenBank/DDBJ databases">
        <title>Draft Genome Sequence of a Mulberry Tree, Morus notabilis C.K. Schneid.</title>
        <authorList>
            <person name="He N."/>
            <person name="Zhao S."/>
        </authorList>
    </citation>
    <scope>NUCLEOTIDE SEQUENCE</scope>
</reference>
<protein>
    <submittedName>
        <fullName evidence="2">Uncharacterized protein</fullName>
    </submittedName>
</protein>
<dbReference type="Proteomes" id="UP000030645">
    <property type="component" value="Unassembled WGS sequence"/>
</dbReference>
<dbReference type="EMBL" id="KE346217">
    <property type="protein sequence ID" value="EXC30808.1"/>
    <property type="molecule type" value="Genomic_DNA"/>
</dbReference>
<evidence type="ECO:0000313" key="2">
    <source>
        <dbReference type="EMBL" id="EXC30808.1"/>
    </source>
</evidence>
<feature type="compositionally biased region" description="Basic and acidic residues" evidence="1">
    <location>
        <begin position="138"/>
        <end position="169"/>
    </location>
</feature>
<keyword evidence="3" id="KW-1185">Reference proteome</keyword>
<feature type="compositionally biased region" description="Basic and acidic residues" evidence="1">
    <location>
        <begin position="116"/>
        <end position="126"/>
    </location>
</feature>
<proteinExistence type="predicted"/>
<gene>
    <name evidence="2" type="ORF">L484_027987</name>
</gene>
<dbReference type="AlphaFoldDB" id="W9SFU2"/>
<organism evidence="2 3">
    <name type="scientific">Morus notabilis</name>
    <dbReference type="NCBI Taxonomy" id="981085"/>
    <lineage>
        <taxon>Eukaryota</taxon>
        <taxon>Viridiplantae</taxon>
        <taxon>Streptophyta</taxon>
        <taxon>Embryophyta</taxon>
        <taxon>Tracheophyta</taxon>
        <taxon>Spermatophyta</taxon>
        <taxon>Magnoliopsida</taxon>
        <taxon>eudicotyledons</taxon>
        <taxon>Gunneridae</taxon>
        <taxon>Pentapetalae</taxon>
        <taxon>rosids</taxon>
        <taxon>fabids</taxon>
        <taxon>Rosales</taxon>
        <taxon>Moraceae</taxon>
        <taxon>Moreae</taxon>
        <taxon>Morus</taxon>
    </lineage>
</organism>
<accession>W9SFU2</accession>
<feature type="region of interest" description="Disordered" evidence="1">
    <location>
        <begin position="101"/>
        <end position="169"/>
    </location>
</feature>
<evidence type="ECO:0000313" key="3">
    <source>
        <dbReference type="Proteomes" id="UP000030645"/>
    </source>
</evidence>
<name>W9SFU2_9ROSA</name>
<evidence type="ECO:0000256" key="1">
    <source>
        <dbReference type="SAM" id="MobiDB-lite"/>
    </source>
</evidence>
<sequence length="169" mass="19464">MATRKTEERFELMEKEIKKVRSSVEKGIGEMEKGIGEVRAEISQNRVEFTKNLTEIRRMMEEQMKFFRAPSTAPEKTVAPMVAIVEDCEANRADDHELYRAGATESRRAGTSGCRARWEEGPEDPRVPQNMIFLARDTGLREKGEDRTADLGFRRNLGREERERERGLA</sequence>